<dbReference type="EMBL" id="JABFCT010000020">
    <property type="protein sequence ID" value="KAF5868689.1"/>
    <property type="molecule type" value="Genomic_DNA"/>
</dbReference>
<proteinExistence type="predicted"/>
<protein>
    <submittedName>
        <fullName evidence="1">Uncharacterized protein</fullName>
    </submittedName>
</protein>
<name>A0A8H6AJN4_9HELO</name>
<feature type="non-terminal residue" evidence="1">
    <location>
        <position position="1"/>
    </location>
</feature>
<dbReference type="AlphaFoldDB" id="A0A8H6AJN4"/>
<comment type="caution">
    <text evidence="1">The sequence shown here is derived from an EMBL/GenBank/DDBJ whole genome shotgun (WGS) entry which is preliminary data.</text>
</comment>
<evidence type="ECO:0000313" key="2">
    <source>
        <dbReference type="Proteomes" id="UP000531561"/>
    </source>
</evidence>
<keyword evidence="2" id="KW-1185">Reference proteome</keyword>
<organism evidence="1 2">
    <name type="scientific">Botrytis fragariae</name>
    <dbReference type="NCBI Taxonomy" id="1964551"/>
    <lineage>
        <taxon>Eukaryota</taxon>
        <taxon>Fungi</taxon>
        <taxon>Dikarya</taxon>
        <taxon>Ascomycota</taxon>
        <taxon>Pezizomycotina</taxon>
        <taxon>Leotiomycetes</taxon>
        <taxon>Helotiales</taxon>
        <taxon>Sclerotiniaceae</taxon>
        <taxon>Botrytis</taxon>
    </lineage>
</organism>
<accession>A0A8H6AJN4</accession>
<dbReference type="RefSeq" id="XP_037187638.1">
    <property type="nucleotide sequence ID" value="XM_037342341.1"/>
</dbReference>
<reference evidence="1 2" key="1">
    <citation type="journal article" date="2020" name="Phytopathology">
        <title>A high-quality genome resource of Botrytis fragariae, a new and rapidly spreading fungal pathogen causing strawberry gray mold in the U.S.A.</title>
        <authorList>
            <person name="Wu Y."/>
            <person name="Saski C.A."/>
            <person name="Schnabel G."/>
            <person name="Xiao S."/>
            <person name="Hu M."/>
        </authorList>
    </citation>
    <scope>NUCLEOTIDE SEQUENCE [LARGE SCALE GENOMIC DNA]</scope>
    <source>
        <strain evidence="1 2">BVB16</strain>
    </source>
</reference>
<gene>
    <name evidence="1" type="ORF">Bfra_012019</name>
</gene>
<sequence length="57" mass="6293">MTTTRGKTSESGVLSFLTLRTNQFTRIATEYSGVTDIASSLHANVPNVTNNFDLWDL</sequence>
<evidence type="ECO:0000313" key="1">
    <source>
        <dbReference type="EMBL" id="KAF5868689.1"/>
    </source>
</evidence>
<dbReference type="GeneID" id="59266033"/>
<dbReference type="Proteomes" id="UP000531561">
    <property type="component" value="Unassembled WGS sequence"/>
</dbReference>